<dbReference type="OrthoDB" id="370053at2"/>
<accession>A0A501WZI8</accession>
<keyword evidence="1" id="KW-1133">Transmembrane helix</keyword>
<dbReference type="Proteomes" id="UP000319255">
    <property type="component" value="Unassembled WGS sequence"/>
</dbReference>
<feature type="transmembrane region" description="Helical" evidence="1">
    <location>
        <begin position="20"/>
        <end position="40"/>
    </location>
</feature>
<dbReference type="Pfam" id="PF04657">
    <property type="entry name" value="DMT_YdcZ"/>
    <property type="match status" value="1"/>
</dbReference>
<dbReference type="GO" id="GO:0005886">
    <property type="term" value="C:plasma membrane"/>
    <property type="evidence" value="ECO:0007669"/>
    <property type="project" value="TreeGrafter"/>
</dbReference>
<organism evidence="2 3">
    <name type="scientific">Amaricoccus solimangrovi</name>
    <dbReference type="NCBI Taxonomy" id="2589815"/>
    <lineage>
        <taxon>Bacteria</taxon>
        <taxon>Pseudomonadati</taxon>
        <taxon>Pseudomonadota</taxon>
        <taxon>Alphaproteobacteria</taxon>
        <taxon>Rhodobacterales</taxon>
        <taxon>Paracoccaceae</taxon>
        <taxon>Amaricoccus</taxon>
    </lineage>
</organism>
<feature type="transmembrane region" description="Helical" evidence="1">
    <location>
        <begin position="153"/>
        <end position="170"/>
    </location>
</feature>
<dbReference type="EMBL" id="VFRP01000002">
    <property type="protein sequence ID" value="TPE53177.1"/>
    <property type="molecule type" value="Genomic_DNA"/>
</dbReference>
<gene>
    <name evidence="2" type="ORF">FJM51_03910</name>
</gene>
<dbReference type="InterPro" id="IPR006750">
    <property type="entry name" value="YdcZ"/>
</dbReference>
<feature type="transmembrane region" description="Helical" evidence="1">
    <location>
        <begin position="123"/>
        <end position="147"/>
    </location>
</feature>
<evidence type="ECO:0000313" key="3">
    <source>
        <dbReference type="Proteomes" id="UP000319255"/>
    </source>
</evidence>
<name>A0A501WZI8_9RHOB</name>
<comment type="caution">
    <text evidence="2">The sequence shown here is derived from an EMBL/GenBank/DDBJ whole genome shotgun (WGS) entry which is preliminary data.</text>
</comment>
<dbReference type="PANTHER" id="PTHR34821:SF2">
    <property type="entry name" value="INNER MEMBRANE PROTEIN YDCZ"/>
    <property type="match status" value="1"/>
</dbReference>
<proteinExistence type="predicted"/>
<dbReference type="AlphaFoldDB" id="A0A501WZI8"/>
<keyword evidence="3" id="KW-1185">Reference proteome</keyword>
<dbReference type="PANTHER" id="PTHR34821">
    <property type="entry name" value="INNER MEMBRANE PROTEIN YDCZ"/>
    <property type="match status" value="1"/>
</dbReference>
<feature type="transmembrane region" description="Helical" evidence="1">
    <location>
        <begin position="96"/>
        <end position="116"/>
    </location>
</feature>
<keyword evidence="1" id="KW-0472">Membrane</keyword>
<evidence type="ECO:0000256" key="1">
    <source>
        <dbReference type="SAM" id="Phobius"/>
    </source>
</evidence>
<sequence>MPPGAVWRPRALPGAPGERTIMSIWLYPLLAACLGALLTIQPLMNGVLTRAVGNPLAATTVSGLVTFLSALALLAVSGRPGDFLRGLAAFQAPVPWWVYLAGMIGTAFVFGAILIAPVIGAAAFFVCVVAGQLIGATLADHIGLLGLEQQPVSLTRIAGLLLVLIGCVIVQRA</sequence>
<evidence type="ECO:0000313" key="2">
    <source>
        <dbReference type="EMBL" id="TPE53177.1"/>
    </source>
</evidence>
<protein>
    <submittedName>
        <fullName evidence="2">DMT family transporter</fullName>
    </submittedName>
</protein>
<reference evidence="2 3" key="1">
    <citation type="submission" date="2019-06" db="EMBL/GenBank/DDBJ databases">
        <title>A novel bacterium of genus Amaricoccus, isolated from marine sediment.</title>
        <authorList>
            <person name="Huang H."/>
            <person name="Mo K."/>
            <person name="Hu Y."/>
        </authorList>
    </citation>
    <scope>NUCLEOTIDE SEQUENCE [LARGE SCALE GENOMIC DNA]</scope>
    <source>
        <strain evidence="2 3">HB172011</strain>
    </source>
</reference>
<keyword evidence="1" id="KW-0812">Transmembrane</keyword>
<feature type="transmembrane region" description="Helical" evidence="1">
    <location>
        <begin position="52"/>
        <end position="76"/>
    </location>
</feature>